<comment type="subcellular location">
    <subcellularLocation>
        <location evidence="1">Nucleus</location>
        <location evidence="1">Nucleolus</location>
    </subcellularLocation>
</comment>
<evidence type="ECO:0000256" key="6">
    <source>
        <dbReference type="ARBA" id="ARBA00024695"/>
    </source>
</evidence>
<feature type="compositionally biased region" description="Basic and acidic residues" evidence="7">
    <location>
        <begin position="208"/>
        <end position="248"/>
    </location>
</feature>
<reference evidence="8" key="2">
    <citation type="submission" date="2023-02" db="EMBL/GenBank/DDBJ databases">
        <authorList>
            <consortium name="DOE Joint Genome Institute"/>
            <person name="Mondo S.J."/>
            <person name="Chang Y."/>
            <person name="Wang Y."/>
            <person name="Ahrendt S."/>
            <person name="Andreopoulos W."/>
            <person name="Barry K."/>
            <person name="Beard J."/>
            <person name="Benny G.L."/>
            <person name="Blankenship S."/>
            <person name="Bonito G."/>
            <person name="Cuomo C."/>
            <person name="Desiro A."/>
            <person name="Gervers K.A."/>
            <person name="Hundley H."/>
            <person name="Kuo A."/>
            <person name="LaButti K."/>
            <person name="Lang B.F."/>
            <person name="Lipzen A."/>
            <person name="O'Donnell K."/>
            <person name="Pangilinan J."/>
            <person name="Reynolds N."/>
            <person name="Sandor L."/>
            <person name="Smith M.W."/>
            <person name="Tsang A."/>
            <person name="Grigoriev I.V."/>
            <person name="Stajich J.E."/>
            <person name="Spatafora J.W."/>
        </authorList>
    </citation>
    <scope>NUCLEOTIDE SEQUENCE</scope>
    <source>
        <strain evidence="8">RSA 2281</strain>
    </source>
</reference>
<keyword evidence="5" id="KW-0539">Nucleus</keyword>
<feature type="region of interest" description="Disordered" evidence="7">
    <location>
        <begin position="1"/>
        <end position="55"/>
    </location>
</feature>
<keyword evidence="9" id="KW-1185">Reference proteome</keyword>
<feature type="compositionally biased region" description="Acidic residues" evidence="7">
    <location>
        <begin position="249"/>
        <end position="262"/>
    </location>
</feature>
<keyword evidence="4" id="KW-0698">rRNA processing</keyword>
<dbReference type="InterPro" id="IPR007276">
    <property type="entry name" value="Nop14"/>
</dbReference>
<evidence type="ECO:0000313" key="8">
    <source>
        <dbReference type="EMBL" id="KAI9246896.1"/>
    </source>
</evidence>
<gene>
    <name evidence="8" type="ORF">BDA99DRAFT_489545</name>
</gene>
<feature type="compositionally biased region" description="Basic and acidic residues" evidence="7">
    <location>
        <begin position="326"/>
        <end position="356"/>
    </location>
</feature>
<organism evidence="8 9">
    <name type="scientific">Phascolomyces articulosus</name>
    <dbReference type="NCBI Taxonomy" id="60185"/>
    <lineage>
        <taxon>Eukaryota</taxon>
        <taxon>Fungi</taxon>
        <taxon>Fungi incertae sedis</taxon>
        <taxon>Mucoromycota</taxon>
        <taxon>Mucoromycotina</taxon>
        <taxon>Mucoromycetes</taxon>
        <taxon>Mucorales</taxon>
        <taxon>Lichtheimiaceae</taxon>
        <taxon>Phascolomyces</taxon>
    </lineage>
</organism>
<dbReference type="PANTHER" id="PTHR23183:SF0">
    <property type="entry name" value="NUCLEOLAR PROTEIN 14"/>
    <property type="match status" value="1"/>
</dbReference>
<evidence type="ECO:0000256" key="2">
    <source>
        <dbReference type="ARBA" id="ARBA00007466"/>
    </source>
</evidence>
<proteinExistence type="inferred from homology"/>
<dbReference type="GO" id="GO:0030490">
    <property type="term" value="P:maturation of SSU-rRNA"/>
    <property type="evidence" value="ECO:0007669"/>
    <property type="project" value="TreeGrafter"/>
</dbReference>
<comment type="similarity">
    <text evidence="2">Belongs to the NOP14 family.</text>
</comment>
<dbReference type="EMBL" id="JAIXMP010000044">
    <property type="protein sequence ID" value="KAI9246896.1"/>
    <property type="molecule type" value="Genomic_DNA"/>
</dbReference>
<protein>
    <submittedName>
        <fullName evidence="8">Nucleolar protein 14</fullName>
    </submittedName>
</protein>
<feature type="compositionally biased region" description="Basic and acidic residues" evidence="7">
    <location>
        <begin position="309"/>
        <end position="318"/>
    </location>
</feature>
<evidence type="ECO:0000256" key="1">
    <source>
        <dbReference type="ARBA" id="ARBA00004604"/>
    </source>
</evidence>
<dbReference type="Pfam" id="PF04147">
    <property type="entry name" value="Nop14"/>
    <property type="match status" value="1"/>
</dbReference>
<comment type="caution">
    <text evidence="8">The sequence shown here is derived from an EMBL/GenBank/DDBJ whole genome shotgun (WGS) entry which is preliminary data.</text>
</comment>
<feature type="compositionally biased region" description="Acidic residues" evidence="7">
    <location>
        <begin position="394"/>
        <end position="406"/>
    </location>
</feature>
<evidence type="ECO:0000256" key="4">
    <source>
        <dbReference type="ARBA" id="ARBA00022552"/>
    </source>
</evidence>
<evidence type="ECO:0000313" key="9">
    <source>
        <dbReference type="Proteomes" id="UP001209540"/>
    </source>
</evidence>
<feature type="compositionally biased region" description="Acidic residues" evidence="7">
    <location>
        <begin position="297"/>
        <end position="308"/>
    </location>
</feature>
<evidence type="ECO:0000256" key="7">
    <source>
        <dbReference type="SAM" id="MobiDB-lite"/>
    </source>
</evidence>
<feature type="compositionally biased region" description="Basic residues" evidence="7">
    <location>
        <begin position="35"/>
        <end position="44"/>
    </location>
</feature>
<keyword evidence="3" id="KW-0690">Ribosome biogenesis</keyword>
<dbReference type="PANTHER" id="PTHR23183">
    <property type="entry name" value="NOP14"/>
    <property type="match status" value="1"/>
</dbReference>
<evidence type="ECO:0000256" key="3">
    <source>
        <dbReference type="ARBA" id="ARBA00022517"/>
    </source>
</evidence>
<evidence type="ECO:0000256" key="5">
    <source>
        <dbReference type="ARBA" id="ARBA00023242"/>
    </source>
</evidence>
<feature type="compositionally biased region" description="Acidic residues" evidence="7">
    <location>
        <begin position="425"/>
        <end position="473"/>
    </location>
</feature>
<sequence>MPATKKQQGSGGSALKRLRKSLTAAGVVGQQSKASRSRKDRKRGVPTEVGKNSTADKLSVIRDEFNPFEIKTERTKFDVLNRKVKGTGGKPALNKQIGEENRKKTLLMEMKNKGHVGGIVDKRFGENNPQLTPEERMLERFTKEKQKNAKASMFNLDDDDDEMGLTHYGQSLAEMDDFDDTGLRLSDDEDGPGGQLDRNVVSQMHFGGFEDSKSGENEESDRPKSRAEVMKEIIMKSKLYKQERQAAKEEDETMREDLDEDFKDIQALLNTQSTKRKPLVSQSALFSRTEAEKPEAPNEEEKDEEEKEDEKKTNKYSDYDMLVQELVHDKRAMATDRTKTEEEIALEEKEKLEKAERARKRRMEGLDSESEDEDNKRGRGRKRQRKGANAPQGDDLDDDYLEDLEEEASKLGKGLTLEDIQNGALDEDEEDSEIEDEEGSDEEGSDEEEEDEDFSDLENDEIPEFGEDDDDMNEFGTSGVIKKIAKGKGKQTKGTASGAKREIPYTFECPSTHEEFLEILNGLDVEDVTTVVKRIRVLYHVKLGPENKAKLSTFIGVLVDHIAYVASTTTPLPHKTLESLIAHTFEIAKQLPTVAADVFVTKLKEMHGTMGKKMYQKQGSAFPDVEDITLLRCLGKVFPTSDLTHPVVTPAILYMSQALALCRVQSEIDIGRGLFLCLLFHEYQSFAKRFVPEALNFLQQSLVFLAPNNLFNNQELPGTFPISNNNDVSLHIQDPITEESEEIPSITLEQLGIETVDDDESNLLRLSLLQGVIRLLTRYLQLYASTPALVEVFEPLHNIITHMLTVSWHKDIEEQLNTLQDRLKRQIKFCKDKRTKTPLRMQSHRPIPIAQHLPKFEQGYSYDKHYDPDRERSEYNKIQAQIKKEKKGAMRELRKDNAFMAREKAKERKQKDADYDKYVKGVMTILESDQAEKKRQEREKRR</sequence>
<dbReference type="GO" id="GO:0030692">
    <property type="term" value="C:Noc4p-Nop14p complex"/>
    <property type="evidence" value="ECO:0007669"/>
    <property type="project" value="TreeGrafter"/>
</dbReference>
<accession>A0AAD5JYN8</accession>
<dbReference type="GO" id="GO:0032040">
    <property type="term" value="C:small-subunit processome"/>
    <property type="evidence" value="ECO:0007669"/>
    <property type="project" value="InterPro"/>
</dbReference>
<name>A0AAD5JYN8_9FUNG</name>
<feature type="region of interest" description="Disordered" evidence="7">
    <location>
        <begin position="178"/>
        <end position="474"/>
    </location>
</feature>
<comment type="function">
    <text evidence="6">Involved in nucleolar processing of pre-18S ribosomal RNA. Has a role in the nuclear export of 40S pre-ribosomal subunit to the cytoplasm.</text>
</comment>
<dbReference type="AlphaFoldDB" id="A0AAD5JYN8"/>
<reference evidence="8" key="1">
    <citation type="journal article" date="2022" name="IScience">
        <title>Evolution of zygomycete secretomes and the origins of terrestrial fungal ecologies.</title>
        <authorList>
            <person name="Chang Y."/>
            <person name="Wang Y."/>
            <person name="Mondo S."/>
            <person name="Ahrendt S."/>
            <person name="Andreopoulos W."/>
            <person name="Barry K."/>
            <person name="Beard J."/>
            <person name="Benny G.L."/>
            <person name="Blankenship S."/>
            <person name="Bonito G."/>
            <person name="Cuomo C."/>
            <person name="Desiro A."/>
            <person name="Gervers K.A."/>
            <person name="Hundley H."/>
            <person name="Kuo A."/>
            <person name="LaButti K."/>
            <person name="Lang B.F."/>
            <person name="Lipzen A."/>
            <person name="O'Donnell K."/>
            <person name="Pangilinan J."/>
            <person name="Reynolds N."/>
            <person name="Sandor L."/>
            <person name="Smith M.E."/>
            <person name="Tsang A."/>
            <person name="Grigoriev I.V."/>
            <person name="Stajich J.E."/>
            <person name="Spatafora J.W."/>
        </authorList>
    </citation>
    <scope>NUCLEOTIDE SEQUENCE</scope>
    <source>
        <strain evidence="8">RSA 2281</strain>
    </source>
</reference>
<dbReference type="Proteomes" id="UP001209540">
    <property type="component" value="Unassembled WGS sequence"/>
</dbReference>